<feature type="compositionally biased region" description="Pro residues" evidence="1">
    <location>
        <begin position="72"/>
        <end position="85"/>
    </location>
</feature>
<organism evidence="4 5">
    <name type="scientific">Lujinxingia litoralis</name>
    <dbReference type="NCBI Taxonomy" id="2211119"/>
    <lineage>
        <taxon>Bacteria</taxon>
        <taxon>Deltaproteobacteria</taxon>
        <taxon>Bradymonadales</taxon>
        <taxon>Lujinxingiaceae</taxon>
        <taxon>Lujinxingia</taxon>
    </lineage>
</organism>
<keyword evidence="5" id="KW-1185">Reference proteome</keyword>
<keyword evidence="2" id="KW-0812">Transmembrane</keyword>
<feature type="compositionally biased region" description="Basic and acidic residues" evidence="1">
    <location>
        <begin position="35"/>
        <end position="44"/>
    </location>
</feature>
<feature type="chain" id="PRO_5016293850" evidence="3">
    <location>
        <begin position="21"/>
        <end position="153"/>
    </location>
</feature>
<sequence>MGLRALIVALTLLLSAPARSQMLISPEDDPDAWDESEKLFGQRTDDDEGDVGDEDLEDLEELDGGMDADTSPPSPDAAPPTPSAPPAQGGGPPGESPAERGSGLNGAATPSSDASVAGCQSGGAQGSPWAISVVLIGFMLLHAAGLLGRRRHR</sequence>
<keyword evidence="3" id="KW-0732">Signal</keyword>
<dbReference type="AlphaFoldDB" id="A0A328C598"/>
<feature type="region of interest" description="Disordered" evidence="1">
    <location>
        <begin position="17"/>
        <end position="125"/>
    </location>
</feature>
<proteinExistence type="predicted"/>
<evidence type="ECO:0000313" key="5">
    <source>
        <dbReference type="Proteomes" id="UP000249169"/>
    </source>
</evidence>
<accession>A0A328C598</accession>
<dbReference type="EMBL" id="QHKO01000006">
    <property type="protein sequence ID" value="RAL21280.1"/>
    <property type="molecule type" value="Genomic_DNA"/>
</dbReference>
<comment type="caution">
    <text evidence="4">The sequence shown here is derived from an EMBL/GenBank/DDBJ whole genome shotgun (WGS) entry which is preliminary data.</text>
</comment>
<feature type="compositionally biased region" description="Acidic residues" evidence="1">
    <location>
        <begin position="45"/>
        <end position="66"/>
    </location>
</feature>
<dbReference type="Proteomes" id="UP000249169">
    <property type="component" value="Unassembled WGS sequence"/>
</dbReference>
<evidence type="ECO:0000256" key="2">
    <source>
        <dbReference type="SAM" id="Phobius"/>
    </source>
</evidence>
<feature type="signal peptide" evidence="3">
    <location>
        <begin position="1"/>
        <end position="20"/>
    </location>
</feature>
<protein>
    <submittedName>
        <fullName evidence="4">Uncharacterized protein</fullName>
    </submittedName>
</protein>
<reference evidence="4 5" key="1">
    <citation type="submission" date="2018-05" db="EMBL/GenBank/DDBJ databases">
        <title>Lujinxingia marina gen. nov. sp. nov., a new facultative anaerobic member of the class Deltaproteobacteria, and proposal of Lujinxingaceae fam. nov.</title>
        <authorList>
            <person name="Li C.-M."/>
        </authorList>
    </citation>
    <scope>NUCLEOTIDE SEQUENCE [LARGE SCALE GENOMIC DNA]</scope>
    <source>
        <strain evidence="4 5">B210</strain>
    </source>
</reference>
<keyword evidence="2" id="KW-1133">Transmembrane helix</keyword>
<feature type="transmembrane region" description="Helical" evidence="2">
    <location>
        <begin position="129"/>
        <end position="148"/>
    </location>
</feature>
<evidence type="ECO:0000313" key="4">
    <source>
        <dbReference type="EMBL" id="RAL21280.1"/>
    </source>
</evidence>
<evidence type="ECO:0000256" key="1">
    <source>
        <dbReference type="SAM" id="MobiDB-lite"/>
    </source>
</evidence>
<name>A0A328C598_9DELT</name>
<keyword evidence="2" id="KW-0472">Membrane</keyword>
<evidence type="ECO:0000256" key="3">
    <source>
        <dbReference type="SAM" id="SignalP"/>
    </source>
</evidence>
<gene>
    <name evidence="4" type="ORF">DL240_14240</name>
</gene>